<reference evidence="2" key="1">
    <citation type="submission" date="2006-04" db="EMBL/GenBank/DDBJ databases">
        <title>Complete sequence of chromosome of Deinococcus geothermalis DSM 11300.</title>
        <authorList>
            <consortium name="US DOE Joint Genome Institute"/>
            <person name="Copeland A."/>
            <person name="Lucas S."/>
            <person name="Lapidus A."/>
            <person name="Barry K."/>
            <person name="Detter J.C."/>
            <person name="Glavina del Rio T."/>
            <person name="Hammon N."/>
            <person name="Israni S."/>
            <person name="Dalin E."/>
            <person name="Tice H."/>
            <person name="Pitluck S."/>
            <person name="Brettin T."/>
            <person name="Bruce D."/>
            <person name="Han C."/>
            <person name="Tapia R."/>
            <person name="Saunders E."/>
            <person name="Gilna P."/>
            <person name="Schmutz J."/>
            <person name="Larimer F."/>
            <person name="Land M."/>
            <person name="Hauser L."/>
            <person name="Kyrpides N."/>
            <person name="Kim E."/>
            <person name="Daly M.J."/>
            <person name="Fredrickson J.K."/>
            <person name="Makarova K.S."/>
            <person name="Gaidamakova E.K."/>
            <person name="Zhai M."/>
            <person name="Richardson P."/>
        </authorList>
    </citation>
    <scope>NUCLEOTIDE SEQUENCE</scope>
    <source>
        <strain evidence="2">DSM 11300</strain>
    </source>
</reference>
<dbReference type="RefSeq" id="WP_011530038.1">
    <property type="nucleotide sequence ID" value="NC_008025.1"/>
</dbReference>
<evidence type="ECO:0000313" key="2">
    <source>
        <dbReference type="EMBL" id="ABF45200.1"/>
    </source>
</evidence>
<feature type="domain" description="NAD-dependent epimerase/dehydratase" evidence="1">
    <location>
        <begin position="16"/>
        <end position="213"/>
    </location>
</feature>
<sequence length="309" mass="33145">MSATARSTAPARSIRVLVTGATGFVGQALVRELVSRGHTVFAGSRSGGALPGATGLRLDVTDPGSVLRAVGEADPEAVVHLVGIIQEEGTQTFRRVHVEGTRNVLAATPRQARYLHMSALGADEASASRYSASKGEAERLVRESGLAWTIFRPSLIFGVGDDFFGRVLRELVTAAPIVPQIGDGHFPFRPVSVEDVALAFAGALERPETAGHTYALTGPEEFTFRALLEEEQAALGQRRPIVPVPLALMNLAVPLMQLLPHPPITRDQYLMLKAGNTAPNEPARTVFGLPMHRLRERLPEILRPSGPAH</sequence>
<dbReference type="eggNOG" id="COG0702">
    <property type="taxonomic scope" value="Bacteria"/>
</dbReference>
<dbReference type="Proteomes" id="UP000002431">
    <property type="component" value="Chromosome"/>
</dbReference>
<dbReference type="STRING" id="319795.Dgeo_0898"/>
<dbReference type="GO" id="GO:0044877">
    <property type="term" value="F:protein-containing complex binding"/>
    <property type="evidence" value="ECO:0007669"/>
    <property type="project" value="TreeGrafter"/>
</dbReference>
<accession>Q1IZY4</accession>
<dbReference type="InterPro" id="IPR001509">
    <property type="entry name" value="Epimerase_deHydtase"/>
</dbReference>
<dbReference type="FunFam" id="3.40.50.720:FF:000702">
    <property type="entry name" value="NADH dehydrogenase (Ubiquinone)"/>
    <property type="match status" value="1"/>
</dbReference>
<evidence type="ECO:0000259" key="1">
    <source>
        <dbReference type="Pfam" id="PF01370"/>
    </source>
</evidence>
<dbReference type="InterPro" id="IPR036291">
    <property type="entry name" value="NAD(P)-bd_dom_sf"/>
</dbReference>
<dbReference type="KEGG" id="dge:Dgeo_0898"/>
<name>Q1IZY4_DEIGD</name>
<dbReference type="PANTHER" id="PTHR12126">
    <property type="entry name" value="NADH-UBIQUINONE OXIDOREDUCTASE 39 KDA SUBUNIT-RELATED"/>
    <property type="match status" value="1"/>
</dbReference>
<keyword evidence="3" id="KW-1185">Reference proteome</keyword>
<organism evidence="2 3">
    <name type="scientific">Deinococcus geothermalis (strain DSM 11300 / CIP 105573 / AG-3a)</name>
    <dbReference type="NCBI Taxonomy" id="319795"/>
    <lineage>
        <taxon>Bacteria</taxon>
        <taxon>Thermotogati</taxon>
        <taxon>Deinococcota</taxon>
        <taxon>Deinococci</taxon>
        <taxon>Deinococcales</taxon>
        <taxon>Deinococcaceae</taxon>
        <taxon>Deinococcus</taxon>
    </lineage>
</organism>
<dbReference type="Pfam" id="PF01370">
    <property type="entry name" value="Epimerase"/>
    <property type="match status" value="1"/>
</dbReference>
<dbReference type="EMBL" id="CP000359">
    <property type="protein sequence ID" value="ABF45200.1"/>
    <property type="molecule type" value="Genomic_DNA"/>
</dbReference>
<dbReference type="CDD" id="cd05271">
    <property type="entry name" value="NDUFA9_like_SDR_a"/>
    <property type="match status" value="1"/>
</dbReference>
<dbReference type="InterPro" id="IPR051207">
    <property type="entry name" value="ComplexI_NDUFA9_subunit"/>
</dbReference>
<dbReference type="HOGENOM" id="CLU_007383_6_5_0"/>
<dbReference type="SUPFAM" id="SSF51735">
    <property type="entry name" value="NAD(P)-binding Rossmann-fold domains"/>
    <property type="match status" value="1"/>
</dbReference>
<gene>
    <name evidence="2" type="ordered locus">Dgeo_0898</name>
</gene>
<proteinExistence type="predicted"/>
<evidence type="ECO:0000313" key="3">
    <source>
        <dbReference type="Proteomes" id="UP000002431"/>
    </source>
</evidence>
<dbReference type="AlphaFoldDB" id="Q1IZY4"/>
<protein>
    <submittedName>
        <fullName evidence="2">NAD-dependent epimerase/dehydratase</fullName>
    </submittedName>
</protein>
<dbReference type="Gene3D" id="3.40.50.720">
    <property type="entry name" value="NAD(P)-binding Rossmann-like Domain"/>
    <property type="match status" value="1"/>
</dbReference>
<dbReference type="PANTHER" id="PTHR12126:SF11">
    <property type="entry name" value="NADH DEHYDROGENASE [UBIQUINONE] 1 ALPHA SUBCOMPLEX SUBUNIT 9, MITOCHONDRIAL"/>
    <property type="match status" value="1"/>
</dbReference>